<keyword evidence="2" id="KW-1185">Reference proteome</keyword>
<evidence type="ECO:0000313" key="2">
    <source>
        <dbReference type="Proteomes" id="UP001234989"/>
    </source>
</evidence>
<name>A0AAF0QPN5_SOLVR</name>
<accession>A0AAF0QPN5</accession>
<protein>
    <submittedName>
        <fullName evidence="1">Uncharacterized protein</fullName>
    </submittedName>
</protein>
<gene>
    <name evidence="1" type="ORF">MTR67_018375</name>
</gene>
<dbReference type="Proteomes" id="UP001234989">
    <property type="component" value="Chromosome 4"/>
</dbReference>
<dbReference type="EMBL" id="CP133615">
    <property type="protein sequence ID" value="WMV24990.1"/>
    <property type="molecule type" value="Genomic_DNA"/>
</dbReference>
<proteinExistence type="predicted"/>
<dbReference type="AlphaFoldDB" id="A0AAF0QPN5"/>
<sequence>MLSELYRQVKHLFKAESFYYQGYLVSNMHNLMLSRENTIGDQQREQLTVEMDKATRFRTIFDGLVRVIMRILVIGDELHVNTIAADKEIAHTFGINRKGKSPPNQWNIVHRDRRPVPTSLQNGVVFSLGALTSRAILLRGQRHPGYGGISLDGFGVSWIIMPRCEKEGNEDKKKIHLVKWEELTMSKKEGGVSIRDVKMKNKSLMMKWLWKLATTDNLLWKEVIITQYKMENKWTTNVVNTRYGCSVWRSIRNF</sequence>
<evidence type="ECO:0000313" key="1">
    <source>
        <dbReference type="EMBL" id="WMV24990.1"/>
    </source>
</evidence>
<reference evidence="1" key="1">
    <citation type="submission" date="2023-08" db="EMBL/GenBank/DDBJ databases">
        <title>A de novo genome assembly of Solanum verrucosum Schlechtendal, a Mexican diploid species geographically isolated from the other diploid A-genome species in potato relatives.</title>
        <authorList>
            <person name="Hosaka K."/>
        </authorList>
    </citation>
    <scope>NUCLEOTIDE SEQUENCE</scope>
    <source>
        <tissue evidence="1">Young leaves</tissue>
    </source>
</reference>
<organism evidence="1 2">
    <name type="scientific">Solanum verrucosum</name>
    <dbReference type="NCBI Taxonomy" id="315347"/>
    <lineage>
        <taxon>Eukaryota</taxon>
        <taxon>Viridiplantae</taxon>
        <taxon>Streptophyta</taxon>
        <taxon>Embryophyta</taxon>
        <taxon>Tracheophyta</taxon>
        <taxon>Spermatophyta</taxon>
        <taxon>Magnoliopsida</taxon>
        <taxon>eudicotyledons</taxon>
        <taxon>Gunneridae</taxon>
        <taxon>Pentapetalae</taxon>
        <taxon>asterids</taxon>
        <taxon>lamiids</taxon>
        <taxon>Solanales</taxon>
        <taxon>Solanaceae</taxon>
        <taxon>Solanoideae</taxon>
        <taxon>Solaneae</taxon>
        <taxon>Solanum</taxon>
    </lineage>
</organism>